<comment type="similarity">
    <text evidence="1 8">Belongs to the cytidylate kinase family. Type 1 subfamily.</text>
</comment>
<evidence type="ECO:0000256" key="2">
    <source>
        <dbReference type="ARBA" id="ARBA00022679"/>
    </source>
</evidence>
<dbReference type="InterPro" id="IPR003136">
    <property type="entry name" value="Cytidylate_kin"/>
</dbReference>
<protein>
    <recommendedName>
        <fullName evidence="8">Cytidylate kinase</fullName>
        <shortName evidence="8">CK</shortName>
        <ecNumber evidence="8">2.7.4.25</ecNumber>
    </recommendedName>
    <alternativeName>
        <fullName evidence="8">Cytidine monophosphate kinase</fullName>
        <shortName evidence="8">CMP kinase</shortName>
    </alternativeName>
</protein>
<comment type="catalytic activity">
    <reaction evidence="6 8">
        <text>dCMP + ATP = dCDP + ADP</text>
        <dbReference type="Rhea" id="RHEA:25094"/>
        <dbReference type="ChEBI" id="CHEBI:30616"/>
        <dbReference type="ChEBI" id="CHEBI:57566"/>
        <dbReference type="ChEBI" id="CHEBI:58593"/>
        <dbReference type="ChEBI" id="CHEBI:456216"/>
        <dbReference type="EC" id="2.7.4.25"/>
    </reaction>
</comment>
<sequence length="220" mass="24255">MGNIAIDGPAGAGKSTIAKLVAKELGFVYVDTGAMYRAMALFMINNNVAPDDSDKISATCQDADITIKYENGEQVVFLNDENVNGKIRNEEVGKMASSSSANGDVRKKLVELQQKLAKSTDVVMDGRDIGTVVLPDATLKVYLTASSRVRAERRFKELTAKGVECNIDVIEKDIIDRDYRDMHRENSPLMQAEDAVLVDSSDMTIDEVARRIVDLYKEKI</sequence>
<evidence type="ECO:0000256" key="1">
    <source>
        <dbReference type="ARBA" id="ARBA00009427"/>
    </source>
</evidence>
<keyword evidence="11" id="KW-1185">Reference proteome</keyword>
<dbReference type="RefSeq" id="WP_013281425.1">
    <property type="nucleotide sequence ID" value="NC_014387.1"/>
</dbReference>
<evidence type="ECO:0000313" key="10">
    <source>
        <dbReference type="EMBL" id="ADL34771.1"/>
    </source>
</evidence>
<evidence type="ECO:0000256" key="4">
    <source>
        <dbReference type="ARBA" id="ARBA00022777"/>
    </source>
</evidence>
<dbReference type="GO" id="GO:0005524">
    <property type="term" value="F:ATP binding"/>
    <property type="evidence" value="ECO:0007669"/>
    <property type="project" value="UniProtKB-UniRule"/>
</dbReference>
<evidence type="ECO:0000256" key="5">
    <source>
        <dbReference type="ARBA" id="ARBA00022840"/>
    </source>
</evidence>
<evidence type="ECO:0000256" key="7">
    <source>
        <dbReference type="ARBA" id="ARBA00048478"/>
    </source>
</evidence>
<dbReference type="GO" id="GO:0036430">
    <property type="term" value="F:CMP kinase activity"/>
    <property type="evidence" value="ECO:0007669"/>
    <property type="project" value="RHEA"/>
</dbReference>
<evidence type="ECO:0000256" key="6">
    <source>
        <dbReference type="ARBA" id="ARBA00047615"/>
    </source>
</evidence>
<reference evidence="10 11" key="1">
    <citation type="journal article" date="2010" name="PLoS ONE">
        <title>The glycobiome of the rumen bacterium Butyrivibrio proteoclasticus B316(T) highlights adaptation to a polysaccharide-rich environment.</title>
        <authorList>
            <person name="Kelly W.J."/>
            <person name="Leahy S.C."/>
            <person name="Altermann E."/>
            <person name="Yeoman C.J."/>
            <person name="Dunne J.C."/>
            <person name="Kong Z."/>
            <person name="Pacheco D.M."/>
            <person name="Li D."/>
            <person name="Noel S.J."/>
            <person name="Moon C.D."/>
            <person name="Cookson A.L."/>
            <person name="Attwood G.T."/>
        </authorList>
    </citation>
    <scope>NUCLEOTIDE SEQUENCE [LARGE SCALE GENOMIC DNA]</scope>
    <source>
        <strain evidence="11">ATCC 51982 / DSM 14932 / B316</strain>
    </source>
</reference>
<dbReference type="EMBL" id="CP001810">
    <property type="protein sequence ID" value="ADL34771.1"/>
    <property type="molecule type" value="Genomic_DNA"/>
</dbReference>
<keyword evidence="4 8" id="KW-0418">Kinase</keyword>
<keyword evidence="3 8" id="KW-0547">Nucleotide-binding</keyword>
<dbReference type="SUPFAM" id="SSF52540">
    <property type="entry name" value="P-loop containing nucleoside triphosphate hydrolases"/>
    <property type="match status" value="1"/>
</dbReference>
<dbReference type="GO" id="GO:0006220">
    <property type="term" value="P:pyrimidine nucleotide metabolic process"/>
    <property type="evidence" value="ECO:0007669"/>
    <property type="project" value="UniProtKB-UniRule"/>
</dbReference>
<name>E0RYS6_BUTPB</name>
<dbReference type="GO" id="GO:0036431">
    <property type="term" value="F:dCMP kinase activity"/>
    <property type="evidence" value="ECO:0007669"/>
    <property type="project" value="InterPro"/>
</dbReference>
<gene>
    <name evidence="8 10" type="primary">cmk</name>
    <name evidence="10" type="ordered locus">bpr_I2037</name>
</gene>
<dbReference type="InterPro" id="IPR011994">
    <property type="entry name" value="Cytidylate_kinase_dom"/>
</dbReference>
<evidence type="ECO:0000313" key="11">
    <source>
        <dbReference type="Proteomes" id="UP000001299"/>
    </source>
</evidence>
<dbReference type="PANTHER" id="PTHR21299">
    <property type="entry name" value="CYTIDYLATE KINASE/PANTOATE-BETA-ALANINE LIGASE"/>
    <property type="match status" value="1"/>
</dbReference>
<dbReference type="STRING" id="515622.bpr_I2037"/>
<comment type="subcellular location">
    <subcellularLocation>
        <location evidence="8">Cytoplasm</location>
    </subcellularLocation>
</comment>
<dbReference type="InterPro" id="IPR027417">
    <property type="entry name" value="P-loop_NTPase"/>
</dbReference>
<keyword evidence="2 8" id="KW-0808">Transferase</keyword>
<comment type="catalytic activity">
    <reaction evidence="7 8">
        <text>CMP + ATP = CDP + ADP</text>
        <dbReference type="Rhea" id="RHEA:11600"/>
        <dbReference type="ChEBI" id="CHEBI:30616"/>
        <dbReference type="ChEBI" id="CHEBI:58069"/>
        <dbReference type="ChEBI" id="CHEBI:60377"/>
        <dbReference type="ChEBI" id="CHEBI:456216"/>
        <dbReference type="EC" id="2.7.4.25"/>
    </reaction>
</comment>
<dbReference type="Pfam" id="PF02224">
    <property type="entry name" value="Cytidylate_kin"/>
    <property type="match status" value="1"/>
</dbReference>
<feature type="domain" description="Cytidylate kinase" evidence="9">
    <location>
        <begin position="4"/>
        <end position="217"/>
    </location>
</feature>
<evidence type="ECO:0000256" key="3">
    <source>
        <dbReference type="ARBA" id="ARBA00022741"/>
    </source>
</evidence>
<dbReference type="eggNOG" id="COG0283">
    <property type="taxonomic scope" value="Bacteria"/>
</dbReference>
<dbReference type="EC" id="2.7.4.25" evidence="8"/>
<dbReference type="Gene3D" id="3.40.50.300">
    <property type="entry name" value="P-loop containing nucleotide triphosphate hydrolases"/>
    <property type="match status" value="1"/>
</dbReference>
<evidence type="ECO:0000259" key="9">
    <source>
        <dbReference type="Pfam" id="PF02224"/>
    </source>
</evidence>
<dbReference type="NCBIfam" id="TIGR00017">
    <property type="entry name" value="cmk"/>
    <property type="match status" value="1"/>
</dbReference>
<dbReference type="GO" id="GO:0005829">
    <property type="term" value="C:cytosol"/>
    <property type="evidence" value="ECO:0007669"/>
    <property type="project" value="TreeGrafter"/>
</dbReference>
<dbReference type="GO" id="GO:0015949">
    <property type="term" value="P:nucleobase-containing small molecule interconversion"/>
    <property type="evidence" value="ECO:0007669"/>
    <property type="project" value="TreeGrafter"/>
</dbReference>
<dbReference type="HAMAP" id="MF_00238">
    <property type="entry name" value="Cytidyl_kinase_type1"/>
    <property type="match status" value="1"/>
</dbReference>
<feature type="binding site" evidence="8">
    <location>
        <begin position="8"/>
        <end position="16"/>
    </location>
    <ligand>
        <name>ATP</name>
        <dbReference type="ChEBI" id="CHEBI:30616"/>
    </ligand>
</feature>
<evidence type="ECO:0000256" key="8">
    <source>
        <dbReference type="HAMAP-Rule" id="MF_00238"/>
    </source>
</evidence>
<proteinExistence type="inferred from homology"/>
<dbReference type="AlphaFoldDB" id="E0RYS6"/>
<dbReference type="PANTHER" id="PTHR21299:SF2">
    <property type="entry name" value="CYTIDYLATE KINASE"/>
    <property type="match status" value="1"/>
</dbReference>
<dbReference type="HOGENOM" id="CLU_079959_0_2_9"/>
<keyword evidence="8" id="KW-0963">Cytoplasm</keyword>
<dbReference type="CDD" id="cd02020">
    <property type="entry name" value="CMPK"/>
    <property type="match status" value="1"/>
</dbReference>
<dbReference type="KEGG" id="bpb:bpr_I2037"/>
<dbReference type="Proteomes" id="UP000001299">
    <property type="component" value="Chromosome 1"/>
</dbReference>
<keyword evidence="5 8" id="KW-0067">ATP-binding</keyword>
<accession>E0RYS6</accession>
<organism evidence="10 11">
    <name type="scientific">Butyrivibrio proteoclasticus (strain ATCC 51982 / DSM 14932 / B316)</name>
    <name type="common">Clostridium proteoclasticum</name>
    <dbReference type="NCBI Taxonomy" id="515622"/>
    <lineage>
        <taxon>Bacteria</taxon>
        <taxon>Bacillati</taxon>
        <taxon>Bacillota</taxon>
        <taxon>Clostridia</taxon>
        <taxon>Lachnospirales</taxon>
        <taxon>Lachnospiraceae</taxon>
        <taxon>Butyrivibrio</taxon>
    </lineage>
</organism>